<evidence type="ECO:0000313" key="1">
    <source>
        <dbReference type="EMBL" id="VYU03100.1"/>
    </source>
</evidence>
<gene>
    <name evidence="1" type="ORF">SSLFYP27_01248</name>
</gene>
<dbReference type="PANTHER" id="PTHR30087:SF1">
    <property type="entry name" value="HYPOTHETICAL CYTOSOLIC PROTEIN"/>
    <property type="match status" value="1"/>
</dbReference>
<proteinExistence type="predicted"/>
<protein>
    <submittedName>
        <fullName evidence="1">Uncharacterized protein</fullName>
    </submittedName>
</protein>
<dbReference type="Pfam" id="PF04463">
    <property type="entry name" value="2-thiour_desulf"/>
    <property type="match status" value="1"/>
</dbReference>
<organism evidence="1">
    <name type="scientific">Staphylococcus simulans</name>
    <dbReference type="NCBI Taxonomy" id="1286"/>
    <lineage>
        <taxon>Bacteria</taxon>
        <taxon>Bacillati</taxon>
        <taxon>Bacillota</taxon>
        <taxon>Bacilli</taxon>
        <taxon>Bacillales</taxon>
        <taxon>Staphylococcaceae</taxon>
        <taxon>Staphylococcus</taxon>
    </lineage>
</organism>
<dbReference type="GO" id="GO:0004834">
    <property type="term" value="F:tryptophan synthase activity"/>
    <property type="evidence" value="ECO:0007669"/>
    <property type="project" value="InterPro"/>
</dbReference>
<dbReference type="PROSITE" id="PS00168">
    <property type="entry name" value="TRP_SYNTHASE_BETA"/>
    <property type="match status" value="1"/>
</dbReference>
<accession>A0A6N3BEB5</accession>
<dbReference type="InterPro" id="IPR007553">
    <property type="entry name" value="2-thiour_desulf"/>
</dbReference>
<dbReference type="EMBL" id="CACRUO010000030">
    <property type="protein sequence ID" value="VYU03100.1"/>
    <property type="molecule type" value="Genomic_DNA"/>
</dbReference>
<dbReference type="AlphaFoldDB" id="A0A6N3BEB5"/>
<dbReference type="PANTHER" id="PTHR30087">
    <property type="entry name" value="INNER MEMBRANE PROTEIN"/>
    <property type="match status" value="1"/>
</dbReference>
<sequence length="145" mass="15599">MIAISACLIGENVRYDGSHKLNDTLRQLVQEDKAIALCPEVLGGLTTPRLAAEIVGGDGFDVWSGRAKVIATTGEDVTEAFKEGALKTLELLQAHQCTAMILKSKSPSCGTLKSGEGVCTALLIRHGITIMNELNWRKKLDFTSI</sequence>
<name>A0A6N3BEB5_STASI</name>
<reference evidence="1" key="1">
    <citation type="submission" date="2019-11" db="EMBL/GenBank/DDBJ databases">
        <authorList>
            <person name="Feng L."/>
        </authorList>
    </citation>
    <scope>NUCLEOTIDE SEQUENCE</scope>
    <source>
        <strain evidence="1">SsimulansLFYP27</strain>
    </source>
</reference>
<dbReference type="InterPro" id="IPR006653">
    <property type="entry name" value="Trp_synth_b_CS"/>
</dbReference>
<dbReference type="RefSeq" id="WP_002480361.1">
    <property type="nucleotide sequence ID" value="NZ_CACRUO010000030.1"/>
</dbReference>